<organism evidence="2 3">
    <name type="scientific">Aquimarina hainanensis</name>
    <dbReference type="NCBI Taxonomy" id="1578017"/>
    <lineage>
        <taxon>Bacteria</taxon>
        <taxon>Pseudomonadati</taxon>
        <taxon>Bacteroidota</taxon>
        <taxon>Flavobacteriia</taxon>
        <taxon>Flavobacteriales</taxon>
        <taxon>Flavobacteriaceae</taxon>
        <taxon>Aquimarina</taxon>
    </lineage>
</organism>
<gene>
    <name evidence="2" type="ORF">ACFSTE_03100</name>
</gene>
<accession>A0ABW5N2S8</accession>
<feature type="signal peptide" evidence="1">
    <location>
        <begin position="1"/>
        <end position="22"/>
    </location>
</feature>
<feature type="chain" id="PRO_5046047883" evidence="1">
    <location>
        <begin position="23"/>
        <end position="295"/>
    </location>
</feature>
<dbReference type="Gene3D" id="3.10.450.50">
    <property type="match status" value="2"/>
</dbReference>
<keyword evidence="3" id="KW-1185">Reference proteome</keyword>
<reference evidence="3" key="1">
    <citation type="journal article" date="2019" name="Int. J. Syst. Evol. Microbiol.">
        <title>The Global Catalogue of Microorganisms (GCM) 10K type strain sequencing project: providing services to taxonomists for standard genome sequencing and annotation.</title>
        <authorList>
            <consortium name="The Broad Institute Genomics Platform"/>
            <consortium name="The Broad Institute Genome Sequencing Center for Infectious Disease"/>
            <person name="Wu L."/>
            <person name="Ma J."/>
        </authorList>
    </citation>
    <scope>NUCLEOTIDE SEQUENCE [LARGE SCALE GENOMIC DNA]</scope>
    <source>
        <strain evidence="3">KCTC 42423</strain>
    </source>
</reference>
<dbReference type="RefSeq" id="WP_378256286.1">
    <property type="nucleotide sequence ID" value="NZ_JBHSJV010000001.1"/>
</dbReference>
<proteinExistence type="predicted"/>
<dbReference type="EMBL" id="JBHULX010000002">
    <property type="protein sequence ID" value="MFD2589802.1"/>
    <property type="molecule type" value="Genomic_DNA"/>
</dbReference>
<evidence type="ECO:0000313" key="3">
    <source>
        <dbReference type="Proteomes" id="UP001597459"/>
    </source>
</evidence>
<sequence length="295" mass="33317">MKRIKMITTALLTGLFFTPSFGQEETKEIIPQSYQEHSPTKHHEIALEVLKASEDWIETFNKGNAAAYVKDYDSSAIMNVIPHGVKIGTEEISEFWTPFIQSGATNLVYTNVSIEVVNETTAFLSANFSMNVGHGIIYQEKWKKIEGKWLLTYDNSEVLDQFETPQENTTNPVASHIILEEVIKASISWTMGFNSGKKEVCGNGYSDNATMNAVPFATENGKGNIEAFWGKLITDGATNLTYHNPIFTIKTDNSVFLSSQWSMNIGEGKIYQEKWEKVDGTWLLTYDEFEVLKQY</sequence>
<protein>
    <submittedName>
        <fullName evidence="2">YybH family protein</fullName>
    </submittedName>
</protein>
<dbReference type="Proteomes" id="UP001597459">
    <property type="component" value="Unassembled WGS sequence"/>
</dbReference>
<keyword evidence="1" id="KW-0732">Signal</keyword>
<dbReference type="SUPFAM" id="SSF54427">
    <property type="entry name" value="NTF2-like"/>
    <property type="match status" value="2"/>
</dbReference>
<dbReference type="InterPro" id="IPR032710">
    <property type="entry name" value="NTF2-like_dom_sf"/>
</dbReference>
<evidence type="ECO:0000256" key="1">
    <source>
        <dbReference type="SAM" id="SignalP"/>
    </source>
</evidence>
<evidence type="ECO:0000313" key="2">
    <source>
        <dbReference type="EMBL" id="MFD2589802.1"/>
    </source>
</evidence>
<name>A0ABW5N2S8_9FLAO</name>
<comment type="caution">
    <text evidence="2">The sequence shown here is derived from an EMBL/GenBank/DDBJ whole genome shotgun (WGS) entry which is preliminary data.</text>
</comment>